<dbReference type="PROSITE" id="PS50949">
    <property type="entry name" value="HTH_GNTR"/>
    <property type="match status" value="1"/>
</dbReference>
<dbReference type="Pfam" id="PF00392">
    <property type="entry name" value="GntR"/>
    <property type="match status" value="1"/>
</dbReference>
<dbReference type="Proteomes" id="UP000250369">
    <property type="component" value="Unassembled WGS sequence"/>
</dbReference>
<feature type="domain" description="HTH gntR-type" evidence="4">
    <location>
        <begin position="10"/>
        <end position="78"/>
    </location>
</feature>
<dbReference type="GO" id="GO:0003700">
    <property type="term" value="F:DNA-binding transcription factor activity"/>
    <property type="evidence" value="ECO:0007669"/>
    <property type="project" value="InterPro"/>
</dbReference>
<dbReference type="GO" id="GO:0003677">
    <property type="term" value="F:DNA binding"/>
    <property type="evidence" value="ECO:0007669"/>
    <property type="project" value="UniProtKB-KW"/>
</dbReference>
<evidence type="ECO:0000313" key="5">
    <source>
        <dbReference type="EMBL" id="RAV21780.1"/>
    </source>
</evidence>
<proteinExistence type="predicted"/>
<dbReference type="SUPFAM" id="SSF46785">
    <property type="entry name" value="Winged helix' DNA-binding domain"/>
    <property type="match status" value="1"/>
</dbReference>
<evidence type="ECO:0000313" key="6">
    <source>
        <dbReference type="Proteomes" id="UP000250369"/>
    </source>
</evidence>
<evidence type="ECO:0000259" key="4">
    <source>
        <dbReference type="PROSITE" id="PS50949"/>
    </source>
</evidence>
<protein>
    <recommendedName>
        <fullName evidence="4">HTH gntR-type domain-containing protein</fullName>
    </recommendedName>
</protein>
<keyword evidence="2" id="KW-0238">DNA-binding</keyword>
<dbReference type="CDD" id="cd07377">
    <property type="entry name" value="WHTH_GntR"/>
    <property type="match status" value="1"/>
</dbReference>
<dbReference type="EMBL" id="QMFB01000003">
    <property type="protein sequence ID" value="RAV21780.1"/>
    <property type="molecule type" value="Genomic_DNA"/>
</dbReference>
<gene>
    <name evidence="5" type="ORF">DQG23_06895</name>
</gene>
<dbReference type="PANTHER" id="PTHR43649">
    <property type="entry name" value="ARABINOSE-BINDING PROTEIN-RELATED"/>
    <property type="match status" value="1"/>
</dbReference>
<dbReference type="AlphaFoldDB" id="A0A329MQJ8"/>
<keyword evidence="3" id="KW-0804">Transcription</keyword>
<organism evidence="5 6">
    <name type="scientific">Paenibacillus contaminans</name>
    <dbReference type="NCBI Taxonomy" id="450362"/>
    <lineage>
        <taxon>Bacteria</taxon>
        <taxon>Bacillati</taxon>
        <taxon>Bacillota</taxon>
        <taxon>Bacilli</taxon>
        <taxon>Bacillales</taxon>
        <taxon>Paenibacillaceae</taxon>
        <taxon>Paenibacillus</taxon>
    </lineage>
</organism>
<evidence type="ECO:0000256" key="1">
    <source>
        <dbReference type="ARBA" id="ARBA00023015"/>
    </source>
</evidence>
<keyword evidence="1" id="KW-0805">Transcription regulation</keyword>
<evidence type="ECO:0000256" key="2">
    <source>
        <dbReference type="ARBA" id="ARBA00023125"/>
    </source>
</evidence>
<dbReference type="SUPFAM" id="SSF53850">
    <property type="entry name" value="Periplasmic binding protein-like II"/>
    <property type="match status" value="1"/>
</dbReference>
<accession>A0A329MQJ8</accession>
<evidence type="ECO:0000256" key="3">
    <source>
        <dbReference type="ARBA" id="ARBA00023163"/>
    </source>
</evidence>
<dbReference type="InterPro" id="IPR036390">
    <property type="entry name" value="WH_DNA-bd_sf"/>
</dbReference>
<dbReference type="SMART" id="SM00345">
    <property type="entry name" value="HTH_GNTR"/>
    <property type="match status" value="1"/>
</dbReference>
<dbReference type="PANTHER" id="PTHR43649:SF12">
    <property type="entry name" value="DIACETYLCHITOBIOSE BINDING PROTEIN DASA"/>
    <property type="match status" value="1"/>
</dbReference>
<dbReference type="InterPro" id="IPR036388">
    <property type="entry name" value="WH-like_DNA-bd_sf"/>
</dbReference>
<dbReference type="Gene3D" id="3.40.190.10">
    <property type="entry name" value="Periplasmic binding protein-like II"/>
    <property type="match status" value="1"/>
</dbReference>
<dbReference type="InterPro" id="IPR006059">
    <property type="entry name" value="SBP"/>
</dbReference>
<keyword evidence="6" id="KW-1185">Reference proteome</keyword>
<dbReference type="InterPro" id="IPR000524">
    <property type="entry name" value="Tscrpt_reg_HTH_GntR"/>
</dbReference>
<dbReference type="Pfam" id="PF13416">
    <property type="entry name" value="SBP_bac_8"/>
    <property type="match status" value="1"/>
</dbReference>
<name>A0A329MQJ8_9BACL</name>
<comment type="caution">
    <text evidence="5">The sequence shown here is derived from an EMBL/GenBank/DDBJ whole genome shotgun (WGS) entry which is preliminary data.</text>
</comment>
<dbReference type="PRINTS" id="PR00035">
    <property type="entry name" value="HTHGNTR"/>
</dbReference>
<dbReference type="Gene3D" id="1.10.10.10">
    <property type="entry name" value="Winged helix-like DNA-binding domain superfamily/Winged helix DNA-binding domain"/>
    <property type="match status" value="1"/>
</dbReference>
<dbReference type="InterPro" id="IPR050490">
    <property type="entry name" value="Bact_solute-bd_prot1"/>
</dbReference>
<sequence length="461" mass="52681">MIDCVKREHEYRYLRLADILREQILSGYIKPGQFLLSENELCKYYGMSRTSVRKSLDQLLKEGLIVKKVGQGTIVSPDVEAQAEKRRTLRILAVTPSHYCDMALTTVIEAFERKYPTVDVKLLRMPSEQLWPTIRESLEMGIEADLVLVADRHYKEADPERDCVELNRMLDNSADDIYPRLLEAFTLEDKLLAVPVTFSPIYMAYNPDMFDQYGVIHPFANWTREDFMRTAKQLTVDTDGDGIVDQYGFSLPSSMSRWPVIALQNGVDFSDLKNNGDALYTSFAFIHDMLYRQRSATLHLPGRFQQYTAFMRQKAAMMLTTAIEIAHLKSGNMPFEPRVAQLPFGPEQSTMLIANMLSILPSCSDMELAAQFIQTALAPDIQEKISRDTGFLSVLKSVNAKVWDRRHLESLEIARGEQAYGLFLHELFDDTQSIVEIDNEMHLFWSGLESAKDVSARLVDK</sequence>
<reference evidence="5 6" key="1">
    <citation type="journal article" date="2009" name="Int. J. Syst. Evol. Microbiol.">
        <title>Paenibacillus contaminans sp. nov., isolated from a contaminated laboratory plate.</title>
        <authorList>
            <person name="Chou J.H."/>
            <person name="Lee J.H."/>
            <person name="Lin M.C."/>
            <person name="Chang P.S."/>
            <person name="Arun A.B."/>
            <person name="Young C.C."/>
            <person name="Chen W.M."/>
        </authorList>
    </citation>
    <scope>NUCLEOTIDE SEQUENCE [LARGE SCALE GENOMIC DNA]</scope>
    <source>
        <strain evidence="5 6">CKOBP-6</strain>
    </source>
</reference>